<protein>
    <submittedName>
        <fullName evidence="1">Uncharacterized protein</fullName>
    </submittedName>
</protein>
<dbReference type="EMBL" id="CM040988">
    <property type="protein sequence ID" value="MCJ8740273.1"/>
    <property type="molecule type" value="Genomic_DNA"/>
</dbReference>
<proteinExistence type="predicted"/>
<organism evidence="1 2">
    <name type="scientific">Pangasius djambal</name>
    <dbReference type="NCBI Taxonomy" id="1691987"/>
    <lineage>
        <taxon>Eukaryota</taxon>
        <taxon>Metazoa</taxon>
        <taxon>Chordata</taxon>
        <taxon>Craniata</taxon>
        <taxon>Vertebrata</taxon>
        <taxon>Euteleostomi</taxon>
        <taxon>Actinopterygii</taxon>
        <taxon>Neopterygii</taxon>
        <taxon>Teleostei</taxon>
        <taxon>Ostariophysi</taxon>
        <taxon>Siluriformes</taxon>
        <taxon>Pangasiidae</taxon>
        <taxon>Pangasius</taxon>
    </lineage>
</organism>
<keyword evidence="2" id="KW-1185">Reference proteome</keyword>
<accession>A0ACC5YXY2</accession>
<reference evidence="1" key="1">
    <citation type="submission" date="2020-02" db="EMBL/GenBank/DDBJ databases">
        <title>Genome sequencing of the panga catfish, Pangasius djambal.</title>
        <authorList>
            <person name="Wen M."/>
            <person name="Zahm M."/>
            <person name="Roques C."/>
            <person name="Cabau C."/>
            <person name="Klopp C."/>
            <person name="Donnadieu C."/>
            <person name="Jouanno E."/>
            <person name="Avarre J.-C."/>
            <person name="Campet M."/>
            <person name="Ha T."/>
            <person name="Dugue R."/>
            <person name="Lampietro C."/>
            <person name="Louis A."/>
            <person name="Herpin A."/>
            <person name="Echchiki A."/>
            <person name="Berthelot C."/>
            <person name="Parey E."/>
            <person name="Roest-Crollius H."/>
            <person name="Braasch I."/>
            <person name="Postlethwait J.H."/>
            <person name="Bobe J."/>
            <person name="Montfort J."/>
            <person name="Bouchez O."/>
            <person name="Begum T."/>
            <person name="Schartl M."/>
            <person name="Gustiano R."/>
            <person name="Guiguen Y."/>
        </authorList>
    </citation>
    <scope>NUCLEOTIDE SEQUENCE</scope>
    <source>
        <strain evidence="1">Pdj_M5554</strain>
    </source>
</reference>
<evidence type="ECO:0000313" key="1">
    <source>
        <dbReference type="EMBL" id="MCJ8740273.1"/>
    </source>
</evidence>
<name>A0ACC5YXY2_9TELE</name>
<gene>
    <name evidence="1" type="ORF">PDJAM_G00057080</name>
</gene>
<evidence type="ECO:0000313" key="2">
    <source>
        <dbReference type="Proteomes" id="UP000830395"/>
    </source>
</evidence>
<comment type="caution">
    <text evidence="1">The sequence shown here is derived from an EMBL/GenBank/DDBJ whole genome shotgun (WGS) entry which is preliminary data.</text>
</comment>
<dbReference type="Proteomes" id="UP000830395">
    <property type="component" value="Chromosome 14"/>
</dbReference>
<sequence>MAAAAGCGSVAAAAGGVVGGVAAARGRFPGRPWSSRSRLRSEKRWQLGRSGTEQDDTGGGGPRPGGCLALACGEDPSHLRLLGIEASYKSLGEAGYSSSGSEEGSEFKGFEAEHESSIVPERSRRNRPKRNRASTNSSKRVRRRPVPAAATAVEKGQAPQNDSGSTQELHSKESCNAVSIEDAVSGSDKLTKQRRRRCSVKDDASSAPRITVKLVTKRRVKVDASQKSETKENQCAIFSSAQVKLKRGAKAPESSSVEVKEEVITRRRGRSASVPQNVPDAKVDDQKVEEKLRKSTRKTRSTSCSDNVEPNAGEKKAEPTDSVSKESTEVKKLVIRRRHRLDSSHIEQSGDHKDEATLSESILEVSTVEEPKPPSRKKKKKRKKRNRKDKVSERGDENCDALSQQLTGDSIENNFVGIPGLKLTRIRNPKARSRKKCSKFIWTLTLVKCKSKTVSPPTQENLSKAPESLSKETECPPKCAKELDVSVEPTSSPADTSEINTLQEPENKELLSTVNITKSPENADITEKDEISRKAEVTSGKSEEEISRRDNEEERLRKDNDVTSRKDNDVTSRKDNDVTSRKNSETRSRHDGEVTLRKDEEEPQVCVTSEVIKEIYSEVAAETDLEPMCKDFVPPLQIKVVSSPGKHNSLKQSFSVQPGATAPKPKEVSKEADHQSPAEIENKIETTTPPLMPKARHRLSLNSPRKKRVRHKPWTTCKRKCKSAHSGDYPNSKTTAETESSVTEAEAPAAETEAPAAETEAPDAETEIKVGDLPESHEQPKARKCSGQAALSNAKGSLPRCEAPMSEAAEPTSVNCAALPPQTATETQPEIKTKEVPSTETAEVLVLEPRMTVPDQAEPPYHARQPIKQGKKRRRVLIGQRLKARRKRLPPRQLTEEGADVCSAVVASEPARSKLVGILKTKYRKRHVSSSLPYTFEDKKRRTKLLAQQVEHELGAQSNDHKEKASADEKTDPDSVEVQPGKTKFVKNIKHFIMPVVSARSSRVIKTPKRFMDDADMSDLPRRNAQKKGCQLGLNPKSKKRDGGDEKDEPSSLPSQDEEDLLSELPEAQLDLDLSSAEESKLEPVNDLENLGEDKFSGKRRSLLRDPGFNWQVLEPAGAEIYNFDQDIEKEYEALLSAEDLSFDSVIDPPQKKKQSMKFKKPPSHLKLYKKLKDELNFGPTKKKLKKLPSVETGKAVLPPAEAQKVDLENETNLIQSLSDIKAEKAKLKIEDLDTPGVVRKVSICVRTLSNKLLAQQQEEQVDDMPDEFSIHTDISLPKKSMDLENMFQAESRDQKSEQGFDQKSKDVIESKERSVVQRPHLSGANKRMFNLLKKAKVQLIKIDQQKQLKSSGLLSEGRITAGKRQIRKPMMQPKDSCPDKTVASPEQEPARGGPRIKHVCRAAAVVLGQPRAVIPDDIPRLSALPLHERSGISPSPASKDVESHSDPDSPVMQEQRMPKFRKARAHARRCGQCKGCLHEEDCGKCINCLDKPKFGGPNTKRQCCVFKRCDEVEERKAMRLCGKLYKGQMKRRRSLVSAGHSSNEECEGTEAASVGGDSQSPSLRKQPKRTVKPRYYCDLLDYDSDFDPDMNRTPHSTSPARRRAPGPRNNDFVSLDDFLGDGLDEGIRHRRPGFNRVPPIRRKPEKSPQEQTPPSVLAALANGFAERVNEPSEPTYKICVDFKEDCSLQSVWSTGGLSILTSVPLMPPSVCLLCASKGQHEMLFCQVCCEPFHHFCLEPSERPVDESKENWCCRRCKFCRVCGRKNRHSKPLLECERCQNCYHPACLGPNYPKPNKRKRPWVCMTCIRCKSCGVTPGKSWDTEWNHDKGFCPDCTRLYDHGNYCTMCFKCYEDNDYESQMMQCSICNHWVHAKCEGLTDDLYEILSSLPESVVYSCQPCIRAQAGVVQETEEGGGWRELLLLELRAGVEKVLACLLSSTLTQHLVTCSECTALDGIGDEGDGDDVLPVCDLRAVGKKFDKGLYTTLKSFHEDVVRVIRRRLEEEETLPEDQKPTALARSYYLKLMEEVFSWFNSQDPKVWDPRSKHLPAGMLSNAVIPPTNEHVFARWREREEKSRTVNTKQAGGRMEVKGEDGANISTPLSRRPVSGQYRDLSVRLRMTGKKARPSREDLDTGWSKEDERQCVLCQKYGDAKSSDAGRLLYLGQNEWAHVNCSMWSAEVFEEDNGCLMHVHSAVARGRLMRCERCNKTGATVGCCLTSCQSNYHFMCARSRNCVFQDDKKVFCYKHRDLISGKIITGQGFEVLRRVYVDFEGISLRRKFLTGLEPEYINMMIGSLQVRKLGRLNELSAIQGKLFPVGYECSRWYWSTLNPRRRCKYTCRVMEVRPPVQEKPVEELADRGENCTIAHSPCPQSESETTEGDVTPANPSLVSPFAKPDSGTRPKNSAYPLNRRPAGGLSRPLPSPGAAPSKSHHILTISDLDDTRRLRRHTPQNTSIRGHNSCSSLGSPTSSINLRPGGSHHSKTTQPTSPIFPLGATENLLTSSSARPVSRSASSARGAGILAPHSTSGLFPEPMWHGGTGTTPPSNRSLSSPTHLSTRPRLPFDLNQLDSAELPHNFMASPQELPAENGTSPLGDTVDPQRGSHLVTDKEFPYTPFQLDSDLTVVSELKTELEIEATVLSEGVAMNCSEQIVVEGEEDQDEFWGPDTEMSAGRLPHTTEDWGNSSSDDDMGNYFDFSRTIVTCKVPREASKTPPSASIKSISQLDGVDDGTESDASVTSSNTQNLKNPSQVQKPSQALDGQHHKQWNSNGLCMELPSRSSQLQPPAKPFGSLSLVSTADQSSSSPTHSEIPQETRGYTKSGFPDTYQNTDFIGQTFQSSHVVPPQETSTNFVVPKETDTTFSTFSEDLQGYTLPTDLGLPIMLDRCDPPSPNTCFTELVPVKEDSQIDIQESTESKEIYLDHNSGHFVSSIDGSMICPDNLSAGSTEASFTNPANGSQDQVPPQPTSTSSTETGSSTIQSAPCLQPTFMSFANSSSSSDIALHPVYTPENKTILPPMESFRNKLLSPSDLGQQSVPRGVSSADLPTQPDSVLHVQSGTGVALASLRAVPSPVYPTYTQPMGSATVSIVPSVNSQTSSQCRPVSSIIQPAPCPVVVNGYSSMPMQREAAPGRTISINFSTPRPTLEPQQTVTQALPGHAILTVKEVGGPNVDPTPHVLLVNRLGQIFVKNPESNTFQLPSPTSPSYNCVTQIASLLQSNALSATLAAAGNLPAVAGAAITAQVPRMVAPVIQNSNTITQLLTANSKGTAAPMEAQKTNRNAKESADGSIPGIKKPRKKKEPSTPRKTKSTTVPGSSGKPADNHAESAQAIINQAMASYYDPSRKASGILSPSSPCNTTAGGTAQSPSSIVLPPGLLVEPESTNSPPSTPSSVSSRPKQVRMKRVSSLSDRIATKKSKSDFLEPEHSSGPEEQRKLNSAAARCGGVRIKTPTVKGILDLDKINEEQSSDSESAKPGLWDHFSVSRGGDSSKPQTLDTTWCSSLSDWNKYSGILSGSEDEMPPPETEEKHPPRGDQPHLRFEITSDDGFSVEADSIEVAWRAVIDGVQEARAVAKLRQLSLTGMTGARMMGLLHDAVVYLVEQLQGAKICHGHTFRFHKQASQEDDLPINPSGCARSEVYLRKSTFDMFNFLASQHRQLPDTDLYDEEEDEVLLKSSRRATSLELPMAMRFRHLERTSKEAVGVYRSAIHGRGLFCKRNIEAGEMVIEYSGIVIRSVLTDKREKYYDGKGIGCYMFRIDDFDVVDATMHGNAARFINHSCEPNCYSRVINVEGQKHIVIFALRKIYRGEELTYDYKFPIEDASNKLSCNCGAKRCRRFLN</sequence>